<dbReference type="RefSeq" id="WP_006595305.1">
    <property type="nucleotide sequence ID" value="NZ_LR134266.1"/>
</dbReference>
<evidence type="ECO:0000256" key="3">
    <source>
        <dbReference type="ARBA" id="ARBA00022553"/>
    </source>
</evidence>
<evidence type="ECO:0000256" key="5">
    <source>
        <dbReference type="ARBA" id="ARBA00023098"/>
    </source>
</evidence>
<evidence type="ECO:0000256" key="6">
    <source>
        <dbReference type="ARBA" id="ARBA00023160"/>
    </source>
</evidence>
<protein>
    <recommendedName>
        <fullName evidence="7">Acyl carrier protein</fullName>
        <shortName evidence="7">ACP</shortName>
    </recommendedName>
</protein>
<dbReference type="AlphaFoldDB" id="A0A3S5DZ09"/>
<dbReference type="PROSITE" id="PS50075">
    <property type="entry name" value="CARRIER"/>
    <property type="match status" value="1"/>
</dbReference>
<dbReference type="InterPro" id="IPR036736">
    <property type="entry name" value="ACP-like_sf"/>
</dbReference>
<evidence type="ECO:0000313" key="9">
    <source>
        <dbReference type="EMBL" id="VED66280.1"/>
    </source>
</evidence>
<evidence type="ECO:0000256" key="4">
    <source>
        <dbReference type="ARBA" id="ARBA00022832"/>
    </source>
</evidence>
<comment type="similarity">
    <text evidence="7">Belongs to the acyl carrier protein (ACP) family.</text>
</comment>
<keyword evidence="7" id="KW-0963">Cytoplasm</keyword>
<dbReference type="GO" id="GO:0000035">
    <property type="term" value="F:acyl binding"/>
    <property type="evidence" value="ECO:0007669"/>
    <property type="project" value="TreeGrafter"/>
</dbReference>
<comment type="PTM">
    <text evidence="7">4'-phosphopantetheine is transferred from CoA to a specific serine of apo-ACP by AcpS. This modification is essential for activity because fatty acids are bound in thioester linkage to the sulfhydryl of the prosthetic group.</text>
</comment>
<sequence>MSRHQEIFKLVEGLIKDHKGSEYEVTLDLDLRKDLEVDSVDLMEYIIYLEEAYQIDIPDKDIDAMATVGDMVDYVLKKTSK</sequence>
<keyword evidence="10" id="KW-1185">Reference proteome</keyword>
<comment type="subcellular location">
    <subcellularLocation>
        <location evidence="7">Cytoplasm</location>
    </subcellularLocation>
</comment>
<gene>
    <name evidence="9" type="primary">acp</name>
    <name evidence="7" type="synonym">acpP</name>
    <name evidence="9" type="ORF">NCTC3166_00046</name>
</gene>
<organism evidence="9 10">
    <name type="scientific">Streptococcus viridans</name>
    <dbReference type="NCBI Taxonomy" id="78535"/>
    <lineage>
        <taxon>Bacteria</taxon>
        <taxon>Bacillati</taxon>
        <taxon>Bacillota</taxon>
        <taxon>Bacilli</taxon>
        <taxon>Lactobacillales</taxon>
        <taxon>Streptococcaceae</taxon>
        <taxon>Streptococcus</taxon>
    </lineage>
</organism>
<evidence type="ECO:0000256" key="1">
    <source>
        <dbReference type="ARBA" id="ARBA00022450"/>
    </source>
</evidence>
<dbReference type="KEGG" id="svf:NCTC3166_00046"/>
<comment type="pathway">
    <text evidence="7">Lipid metabolism; fatty acid biosynthesis.</text>
</comment>
<dbReference type="InterPro" id="IPR003231">
    <property type="entry name" value="ACP"/>
</dbReference>
<dbReference type="Gene3D" id="1.10.1200.10">
    <property type="entry name" value="ACP-like"/>
    <property type="match status" value="1"/>
</dbReference>
<name>A0A3S5DZ09_9STRE</name>
<feature type="modified residue" description="O-(pantetheine 4'-phosphoryl)serine" evidence="7">
    <location>
        <position position="39"/>
    </location>
</feature>
<dbReference type="GO" id="GO:0016020">
    <property type="term" value="C:membrane"/>
    <property type="evidence" value="ECO:0007669"/>
    <property type="project" value="GOC"/>
</dbReference>
<evidence type="ECO:0000256" key="7">
    <source>
        <dbReference type="HAMAP-Rule" id="MF_01217"/>
    </source>
</evidence>
<dbReference type="GO" id="GO:0005829">
    <property type="term" value="C:cytosol"/>
    <property type="evidence" value="ECO:0007669"/>
    <property type="project" value="TreeGrafter"/>
</dbReference>
<keyword evidence="2 7" id="KW-0444">Lipid biosynthesis</keyword>
<feature type="domain" description="Carrier" evidence="8">
    <location>
        <begin position="1"/>
        <end position="79"/>
    </location>
</feature>
<reference evidence="9 10" key="1">
    <citation type="submission" date="2018-12" db="EMBL/GenBank/DDBJ databases">
        <authorList>
            <consortium name="Pathogen Informatics"/>
        </authorList>
    </citation>
    <scope>NUCLEOTIDE SEQUENCE [LARGE SCALE GENOMIC DNA]</scope>
    <source>
        <strain evidence="9 10">NCTC3166</strain>
    </source>
</reference>
<keyword evidence="4 7" id="KW-0276">Fatty acid metabolism</keyword>
<dbReference type="UniPathway" id="UPA00094"/>
<dbReference type="GeneID" id="93920787"/>
<accession>A0A3S5DZ09</accession>
<dbReference type="Proteomes" id="UP000270025">
    <property type="component" value="Chromosome"/>
</dbReference>
<evidence type="ECO:0000313" key="10">
    <source>
        <dbReference type="Proteomes" id="UP000270025"/>
    </source>
</evidence>
<dbReference type="EMBL" id="LR134266">
    <property type="protein sequence ID" value="VED66280.1"/>
    <property type="molecule type" value="Genomic_DNA"/>
</dbReference>
<dbReference type="NCBIfam" id="NF002150">
    <property type="entry name" value="PRK00982.1-4"/>
    <property type="match status" value="1"/>
</dbReference>
<keyword evidence="3 7" id="KW-0597">Phosphoprotein</keyword>
<evidence type="ECO:0000259" key="8">
    <source>
        <dbReference type="PROSITE" id="PS50075"/>
    </source>
</evidence>
<dbReference type="PANTHER" id="PTHR20863">
    <property type="entry name" value="ACYL CARRIER PROTEIN"/>
    <property type="match status" value="1"/>
</dbReference>
<proteinExistence type="inferred from homology"/>
<dbReference type="InterPro" id="IPR009081">
    <property type="entry name" value="PP-bd_ACP"/>
</dbReference>
<dbReference type="SUPFAM" id="SSF47336">
    <property type="entry name" value="ACP-like"/>
    <property type="match status" value="1"/>
</dbReference>
<keyword evidence="5 7" id="KW-0443">Lipid metabolism</keyword>
<dbReference type="GO" id="GO:0000036">
    <property type="term" value="F:acyl carrier activity"/>
    <property type="evidence" value="ECO:0007669"/>
    <property type="project" value="UniProtKB-UniRule"/>
</dbReference>
<dbReference type="HAMAP" id="MF_01217">
    <property type="entry name" value="Acyl_carrier"/>
    <property type="match status" value="1"/>
</dbReference>
<evidence type="ECO:0000256" key="2">
    <source>
        <dbReference type="ARBA" id="ARBA00022516"/>
    </source>
</evidence>
<keyword evidence="1 7" id="KW-0596">Phosphopantetheine</keyword>
<dbReference type="PANTHER" id="PTHR20863:SF76">
    <property type="entry name" value="CARRIER DOMAIN-CONTAINING PROTEIN"/>
    <property type="match status" value="1"/>
</dbReference>
<dbReference type="NCBIfam" id="NF009104">
    <property type="entry name" value="PRK12449.1"/>
    <property type="match status" value="1"/>
</dbReference>
<keyword evidence="6 7" id="KW-0275">Fatty acid biosynthesis</keyword>
<dbReference type="Pfam" id="PF00550">
    <property type="entry name" value="PP-binding"/>
    <property type="match status" value="1"/>
</dbReference>
<dbReference type="GO" id="GO:0009245">
    <property type="term" value="P:lipid A biosynthetic process"/>
    <property type="evidence" value="ECO:0007669"/>
    <property type="project" value="TreeGrafter"/>
</dbReference>
<comment type="function">
    <text evidence="7">Carrier of the growing fatty acid chain in fatty acid biosynthesis.</text>
</comment>